<evidence type="ECO:0000256" key="3">
    <source>
        <dbReference type="ARBA" id="ARBA00004699"/>
    </source>
</evidence>
<evidence type="ECO:0000313" key="13">
    <source>
        <dbReference type="Proteomes" id="UP000250780"/>
    </source>
</evidence>
<protein>
    <recommendedName>
        <fullName evidence="6">Phosphomannomutase</fullName>
        <ecNumber evidence="5">5.4.2.8</ecNumber>
    </recommendedName>
</protein>
<keyword evidence="8" id="KW-0479">Metal-binding</keyword>
<reference evidence="12 13" key="1">
    <citation type="submission" date="2018-06" db="EMBL/GenBank/DDBJ databases">
        <authorList>
            <consortium name="Pathogen Informatics"/>
            <person name="Doyle S."/>
        </authorList>
    </citation>
    <scope>NUCLEOTIDE SEQUENCE [LARGE SCALE GENOMIC DNA]</scope>
    <source>
        <strain evidence="12 13">NCTC9073</strain>
    </source>
</reference>
<dbReference type="GO" id="GO:0005975">
    <property type="term" value="P:carbohydrate metabolic process"/>
    <property type="evidence" value="ECO:0007669"/>
    <property type="project" value="InterPro"/>
</dbReference>
<dbReference type="EC" id="5.4.2.8" evidence="5"/>
<dbReference type="PROSITE" id="PS00710">
    <property type="entry name" value="PGM_PMM"/>
    <property type="match status" value="1"/>
</dbReference>
<gene>
    <name evidence="12" type="primary">algC_2</name>
    <name evidence="12" type="ORF">NCTC9073_06206</name>
</gene>
<dbReference type="InterPro" id="IPR016066">
    <property type="entry name" value="A-D-PHexomutase_CS"/>
</dbReference>
<sequence length="173" mass="19313">MKKLTCFKAYDIRGKLGEELNEDIAWRIGRAYGEFLKPKTIVLGGDVRLTSETLKLALAKGLQDAGVDVLDIGMSGTEEIYFATFHLGVDGGIEVTASHNPMDYNGMKLVREGARPISGDTGLRDVQRLAEANDFPPVDETKRGRYQKINLRDAYVDHLFGYINVKTSRRSSW</sequence>
<dbReference type="PANTHER" id="PTHR43771:SF1">
    <property type="entry name" value="PHOSPHOMANNOMUTASE"/>
    <property type="match status" value="1"/>
</dbReference>
<evidence type="ECO:0000256" key="4">
    <source>
        <dbReference type="ARBA" id="ARBA00010231"/>
    </source>
</evidence>
<dbReference type="GO" id="GO:0004615">
    <property type="term" value="F:phosphomannomutase activity"/>
    <property type="evidence" value="ECO:0007669"/>
    <property type="project" value="UniProtKB-EC"/>
</dbReference>
<organism evidence="12 13">
    <name type="scientific">Escherichia coli</name>
    <dbReference type="NCBI Taxonomy" id="562"/>
    <lineage>
        <taxon>Bacteria</taxon>
        <taxon>Pseudomonadati</taxon>
        <taxon>Pseudomonadota</taxon>
        <taxon>Gammaproteobacteria</taxon>
        <taxon>Enterobacterales</taxon>
        <taxon>Enterobacteriaceae</taxon>
        <taxon>Escherichia</taxon>
    </lineage>
</organism>
<evidence type="ECO:0000256" key="10">
    <source>
        <dbReference type="ARBA" id="ARBA00023235"/>
    </source>
</evidence>
<dbReference type="InterPro" id="IPR016055">
    <property type="entry name" value="A-D-PHexomutase_a/b/a-I/II/III"/>
</dbReference>
<keyword evidence="7" id="KW-0597">Phosphoprotein</keyword>
<dbReference type="AlphaFoldDB" id="A0A2X1NM73"/>
<comment type="catalytic activity">
    <reaction evidence="1">
        <text>alpha-D-mannose 1-phosphate = D-mannose 6-phosphate</text>
        <dbReference type="Rhea" id="RHEA:11140"/>
        <dbReference type="ChEBI" id="CHEBI:58409"/>
        <dbReference type="ChEBI" id="CHEBI:58735"/>
        <dbReference type="EC" id="5.4.2.8"/>
    </reaction>
</comment>
<dbReference type="Proteomes" id="UP000250780">
    <property type="component" value="Unassembled WGS sequence"/>
</dbReference>
<dbReference type="InterPro" id="IPR005844">
    <property type="entry name" value="A-D-PHexomutase_a/b/a-I"/>
</dbReference>
<dbReference type="PANTHER" id="PTHR43771">
    <property type="entry name" value="PHOSPHOMANNOMUTASE"/>
    <property type="match status" value="1"/>
</dbReference>
<keyword evidence="10 12" id="KW-0413">Isomerase</keyword>
<evidence type="ECO:0000256" key="6">
    <source>
        <dbReference type="ARBA" id="ARBA00021706"/>
    </source>
</evidence>
<evidence type="ECO:0000256" key="9">
    <source>
        <dbReference type="ARBA" id="ARBA00022842"/>
    </source>
</evidence>
<accession>A0A2X1NM73</accession>
<evidence type="ECO:0000256" key="5">
    <source>
        <dbReference type="ARBA" id="ARBA00012730"/>
    </source>
</evidence>
<proteinExistence type="inferred from homology"/>
<evidence type="ECO:0000313" key="12">
    <source>
        <dbReference type="EMBL" id="SPX20049.1"/>
    </source>
</evidence>
<dbReference type="GO" id="GO:0000287">
    <property type="term" value="F:magnesium ion binding"/>
    <property type="evidence" value="ECO:0007669"/>
    <property type="project" value="InterPro"/>
</dbReference>
<comment type="pathway">
    <text evidence="3">Nucleotide-sugar biosynthesis; GDP-alpha-D-mannose biosynthesis; alpha-D-mannose 1-phosphate from D-fructose 6-phosphate: step 2/2.</text>
</comment>
<keyword evidence="9" id="KW-0460">Magnesium</keyword>
<evidence type="ECO:0000256" key="7">
    <source>
        <dbReference type="ARBA" id="ARBA00022553"/>
    </source>
</evidence>
<evidence type="ECO:0000256" key="8">
    <source>
        <dbReference type="ARBA" id="ARBA00022723"/>
    </source>
</evidence>
<evidence type="ECO:0000259" key="11">
    <source>
        <dbReference type="Pfam" id="PF02878"/>
    </source>
</evidence>
<comment type="cofactor">
    <cofactor evidence="2">
        <name>Mg(2+)</name>
        <dbReference type="ChEBI" id="CHEBI:18420"/>
    </cofactor>
</comment>
<evidence type="ECO:0000256" key="2">
    <source>
        <dbReference type="ARBA" id="ARBA00001946"/>
    </source>
</evidence>
<comment type="similarity">
    <text evidence="4">Belongs to the phosphohexose mutase family.</text>
</comment>
<name>A0A2X1NM73_ECOLX</name>
<dbReference type="EMBL" id="UASD01000010">
    <property type="protein sequence ID" value="SPX20049.1"/>
    <property type="molecule type" value="Genomic_DNA"/>
</dbReference>
<dbReference type="SUPFAM" id="SSF53738">
    <property type="entry name" value="Phosphoglucomutase, first 3 domains"/>
    <property type="match status" value="1"/>
</dbReference>
<evidence type="ECO:0000256" key="1">
    <source>
        <dbReference type="ARBA" id="ARBA00000586"/>
    </source>
</evidence>
<dbReference type="Pfam" id="PF02878">
    <property type="entry name" value="PGM_PMM_I"/>
    <property type="match status" value="1"/>
</dbReference>
<feature type="domain" description="Alpha-D-phosphohexomutase alpha/beta/alpha" evidence="11">
    <location>
        <begin position="7"/>
        <end position="131"/>
    </location>
</feature>
<dbReference type="Gene3D" id="3.40.120.10">
    <property type="entry name" value="Alpha-D-Glucose-1,6-Bisphosphate, subunit A, domain 3"/>
    <property type="match status" value="1"/>
</dbReference>